<organism evidence="12 13">
    <name type="scientific">Mesorhabditis belari</name>
    <dbReference type="NCBI Taxonomy" id="2138241"/>
    <lineage>
        <taxon>Eukaryota</taxon>
        <taxon>Metazoa</taxon>
        <taxon>Ecdysozoa</taxon>
        <taxon>Nematoda</taxon>
        <taxon>Chromadorea</taxon>
        <taxon>Rhabditida</taxon>
        <taxon>Rhabditina</taxon>
        <taxon>Rhabditomorpha</taxon>
        <taxon>Rhabditoidea</taxon>
        <taxon>Rhabditidae</taxon>
        <taxon>Mesorhabditinae</taxon>
        <taxon>Mesorhabditis</taxon>
    </lineage>
</organism>
<dbReference type="Gene3D" id="2.60.40.200">
    <property type="entry name" value="Superoxide dismutase, copper/zinc binding domain"/>
    <property type="match status" value="1"/>
</dbReference>
<reference evidence="13" key="1">
    <citation type="submission" date="2024-02" db="UniProtKB">
        <authorList>
            <consortium name="WormBaseParasite"/>
        </authorList>
    </citation>
    <scope>IDENTIFICATION</scope>
</reference>
<dbReference type="PRINTS" id="PR00068">
    <property type="entry name" value="CUZNDISMTASE"/>
</dbReference>
<comment type="cofactor">
    <cofactor evidence="9">
        <name>Cu cation</name>
        <dbReference type="ChEBI" id="CHEBI:23378"/>
    </cofactor>
    <text evidence="9">Binds 1 copper ion per subunit.</text>
</comment>
<evidence type="ECO:0000256" key="8">
    <source>
        <dbReference type="ARBA" id="ARBA00049204"/>
    </source>
</evidence>
<evidence type="ECO:0000256" key="5">
    <source>
        <dbReference type="ARBA" id="ARBA00023002"/>
    </source>
</evidence>
<dbReference type="PANTHER" id="PTHR10003">
    <property type="entry name" value="SUPEROXIDE DISMUTASE CU-ZN -RELATED"/>
    <property type="match status" value="1"/>
</dbReference>
<dbReference type="InterPro" id="IPR018152">
    <property type="entry name" value="SOD_Cu/Zn_BS"/>
</dbReference>
<feature type="domain" description="Superoxide dismutase copper/zinc binding" evidence="11">
    <location>
        <begin position="100"/>
        <end position="234"/>
    </location>
</feature>
<comment type="function">
    <text evidence="9">Destroys radicals which are normally produced within the cells and which are toxic to biological systems.</text>
</comment>
<dbReference type="Proteomes" id="UP000887575">
    <property type="component" value="Unassembled WGS sequence"/>
</dbReference>
<dbReference type="AlphaFoldDB" id="A0AAF3J1F1"/>
<keyword evidence="4" id="KW-0049">Antioxidant</keyword>
<keyword evidence="5 9" id="KW-0560">Oxidoreductase</keyword>
<evidence type="ECO:0000256" key="9">
    <source>
        <dbReference type="RuleBase" id="RU000393"/>
    </source>
</evidence>
<evidence type="ECO:0000256" key="2">
    <source>
        <dbReference type="ARBA" id="ARBA00022723"/>
    </source>
</evidence>
<proteinExistence type="inferred from homology"/>
<dbReference type="SUPFAM" id="SSF49329">
    <property type="entry name" value="Cu,Zn superoxide dismutase-like"/>
    <property type="match status" value="1"/>
</dbReference>
<dbReference type="EC" id="1.15.1.1" evidence="9"/>
<evidence type="ECO:0000256" key="3">
    <source>
        <dbReference type="ARBA" id="ARBA00022833"/>
    </source>
</evidence>
<dbReference type="GO" id="GO:0004784">
    <property type="term" value="F:superoxide dismutase activity"/>
    <property type="evidence" value="ECO:0007669"/>
    <property type="project" value="UniProtKB-EC"/>
</dbReference>
<keyword evidence="12" id="KW-1185">Reference proteome</keyword>
<evidence type="ECO:0000259" key="11">
    <source>
        <dbReference type="Pfam" id="PF00080"/>
    </source>
</evidence>
<dbReference type="GO" id="GO:0005507">
    <property type="term" value="F:copper ion binding"/>
    <property type="evidence" value="ECO:0007669"/>
    <property type="project" value="InterPro"/>
</dbReference>
<dbReference type="FunFam" id="2.60.40.200:FF:000003">
    <property type="entry name" value="Superoxide dismutase [Cu-Zn], chloroplastic"/>
    <property type="match status" value="1"/>
</dbReference>
<evidence type="ECO:0000256" key="4">
    <source>
        <dbReference type="ARBA" id="ARBA00022862"/>
    </source>
</evidence>
<keyword evidence="7" id="KW-1015">Disulfide bond</keyword>
<dbReference type="Pfam" id="PF00080">
    <property type="entry name" value="Sod_Cu"/>
    <property type="match status" value="1"/>
</dbReference>
<protein>
    <recommendedName>
        <fullName evidence="9">Superoxide dismutase [Cu-Zn]</fullName>
        <ecNumber evidence="9">1.15.1.1</ecNumber>
    </recommendedName>
</protein>
<keyword evidence="3 9" id="KW-0862">Zinc</keyword>
<keyword evidence="2 9" id="KW-0479">Metal-binding</keyword>
<feature type="transmembrane region" description="Helical" evidence="10">
    <location>
        <begin position="51"/>
        <end position="73"/>
    </location>
</feature>
<dbReference type="CDD" id="cd00305">
    <property type="entry name" value="Cu-Zn_Superoxide_Dismutase"/>
    <property type="match status" value="1"/>
</dbReference>
<dbReference type="InterPro" id="IPR001424">
    <property type="entry name" value="SOD_Cu_Zn_dom"/>
</dbReference>
<evidence type="ECO:0000256" key="10">
    <source>
        <dbReference type="SAM" id="Phobius"/>
    </source>
</evidence>
<dbReference type="InterPro" id="IPR036423">
    <property type="entry name" value="SOD-like_Cu/Zn_dom_sf"/>
</dbReference>
<dbReference type="WBParaSite" id="MBELARI_LOCUS10214">
    <property type="protein sequence ID" value="MBELARI_LOCUS10214"/>
    <property type="gene ID" value="MBELARI_LOCUS10214"/>
</dbReference>
<keyword evidence="6 9" id="KW-0186">Copper</keyword>
<evidence type="ECO:0000313" key="13">
    <source>
        <dbReference type="WBParaSite" id="MBELARI_LOCUS10214"/>
    </source>
</evidence>
<sequence length="238" mass="24978">MFARGMGFIGNRLPFFCSAYFLTSSLTVTFPPLSYSIGISAHRKNSLRQPLLKFAPVMLKTAALTFVVLFALGDATNQVTRARVYLYKAVKGGIPQTNVGVIDFIQTGNSLSLNGTISSSLGLAPGLHGFHIHEKGDLGNGCMDTGAHYNPHMMTHGAPTDSNRHVGDLGNINAPANGDLQVRVSDTLASLNGPFSIIGRGVVVHEKPDDLGRGGADLSKTTGDAGARLACGVIGIEA</sequence>
<dbReference type="PROSITE" id="PS00332">
    <property type="entry name" value="SOD_CU_ZN_2"/>
    <property type="match status" value="1"/>
</dbReference>
<comment type="cofactor">
    <cofactor evidence="9">
        <name>Zn(2+)</name>
        <dbReference type="ChEBI" id="CHEBI:29105"/>
    </cofactor>
    <text evidence="9">Binds 1 zinc ion per subunit.</text>
</comment>
<keyword evidence="10" id="KW-0812">Transmembrane</keyword>
<feature type="transmembrane region" description="Helical" evidence="10">
    <location>
        <begin position="20"/>
        <end position="39"/>
    </location>
</feature>
<dbReference type="InterPro" id="IPR024134">
    <property type="entry name" value="SOD_Cu/Zn_/chaperone"/>
</dbReference>
<evidence type="ECO:0000256" key="6">
    <source>
        <dbReference type="ARBA" id="ARBA00023008"/>
    </source>
</evidence>
<evidence type="ECO:0000256" key="7">
    <source>
        <dbReference type="ARBA" id="ARBA00023157"/>
    </source>
</evidence>
<comment type="similarity">
    <text evidence="1 9">Belongs to the Cu-Zn superoxide dismutase family.</text>
</comment>
<keyword evidence="10" id="KW-0472">Membrane</keyword>
<accession>A0AAF3J1F1</accession>
<comment type="catalytic activity">
    <reaction evidence="8 9">
        <text>2 superoxide + 2 H(+) = H2O2 + O2</text>
        <dbReference type="Rhea" id="RHEA:20696"/>
        <dbReference type="ChEBI" id="CHEBI:15378"/>
        <dbReference type="ChEBI" id="CHEBI:15379"/>
        <dbReference type="ChEBI" id="CHEBI:16240"/>
        <dbReference type="ChEBI" id="CHEBI:18421"/>
        <dbReference type="EC" id="1.15.1.1"/>
    </reaction>
</comment>
<keyword evidence="10" id="KW-1133">Transmembrane helix</keyword>
<evidence type="ECO:0000313" key="12">
    <source>
        <dbReference type="Proteomes" id="UP000887575"/>
    </source>
</evidence>
<name>A0AAF3J1F1_9BILA</name>
<dbReference type="PROSITE" id="PS00087">
    <property type="entry name" value="SOD_CU_ZN_1"/>
    <property type="match status" value="1"/>
</dbReference>
<evidence type="ECO:0000256" key="1">
    <source>
        <dbReference type="ARBA" id="ARBA00010457"/>
    </source>
</evidence>